<keyword evidence="2" id="KW-1185">Reference proteome</keyword>
<name>A0ABX1DQE4_9HYPH</name>
<evidence type="ECO:0000313" key="2">
    <source>
        <dbReference type="Proteomes" id="UP000704467"/>
    </source>
</evidence>
<gene>
    <name evidence="1" type="ORF">HED55_24385</name>
</gene>
<accession>A0ABX1DQE4</accession>
<reference evidence="1 2" key="1">
    <citation type="submission" date="2020-03" db="EMBL/GenBank/DDBJ databases">
        <title>Whole genome sequencing of clinical and environmental type strains of Ochrobactrum.</title>
        <authorList>
            <person name="Dharne M."/>
        </authorList>
    </citation>
    <scope>NUCLEOTIDE SEQUENCE [LARGE SCALE GENOMIC DNA]</scope>
    <source>
        <strain evidence="1 2">CIP 109452</strain>
    </source>
</reference>
<protein>
    <submittedName>
        <fullName evidence="1">Uncharacterized protein</fullName>
    </submittedName>
</protein>
<comment type="caution">
    <text evidence="1">The sequence shown here is derived from an EMBL/GenBank/DDBJ whole genome shotgun (WGS) entry which is preliminary data.</text>
</comment>
<organism evidence="1 2">
    <name type="scientific">Brucella haematophila</name>
    <dbReference type="NCBI Taxonomy" id="419474"/>
    <lineage>
        <taxon>Bacteria</taxon>
        <taxon>Pseudomonadati</taxon>
        <taxon>Pseudomonadota</taxon>
        <taxon>Alphaproteobacteria</taxon>
        <taxon>Hyphomicrobiales</taxon>
        <taxon>Brucellaceae</taxon>
        <taxon>Brucella/Ochrobactrum group</taxon>
        <taxon>Brucella</taxon>
    </lineage>
</organism>
<dbReference type="Proteomes" id="UP000704467">
    <property type="component" value="Unassembled WGS sequence"/>
</dbReference>
<proteinExistence type="predicted"/>
<evidence type="ECO:0000313" key="1">
    <source>
        <dbReference type="EMBL" id="NKC05166.1"/>
    </source>
</evidence>
<sequence>MALRQLKRIPKSLERFSDKMRVKTKALERLSDSIRSKRALMFFSGGFAGCMSSALPDGNGTFSENPSYFTLVKLALRLLHAILVGVIC</sequence>
<dbReference type="EMBL" id="JAAVLN010000003">
    <property type="protein sequence ID" value="NKC05166.1"/>
    <property type="molecule type" value="Genomic_DNA"/>
</dbReference>